<evidence type="ECO:0000256" key="2">
    <source>
        <dbReference type="ARBA" id="ARBA00022737"/>
    </source>
</evidence>
<organism evidence="6 7">
    <name type="scientific">Oesophagostomum dentatum</name>
    <name type="common">Nodular worm</name>
    <dbReference type="NCBI Taxonomy" id="61180"/>
    <lineage>
        <taxon>Eukaryota</taxon>
        <taxon>Metazoa</taxon>
        <taxon>Ecdysozoa</taxon>
        <taxon>Nematoda</taxon>
        <taxon>Chromadorea</taxon>
        <taxon>Rhabditida</taxon>
        <taxon>Rhabditina</taxon>
        <taxon>Rhabditomorpha</taxon>
        <taxon>Strongyloidea</taxon>
        <taxon>Strongylidae</taxon>
        <taxon>Oesophagostomum</taxon>
    </lineage>
</organism>
<dbReference type="GO" id="GO:0005509">
    <property type="term" value="F:calcium ion binding"/>
    <property type="evidence" value="ECO:0007669"/>
    <property type="project" value="InterPro"/>
</dbReference>
<dbReference type="PANTHER" id="PTHR10827">
    <property type="entry name" value="RETICULOCALBIN"/>
    <property type="match status" value="1"/>
</dbReference>
<dbReference type="EMBL" id="KN572208">
    <property type="protein sequence ID" value="KHJ83693.1"/>
    <property type="molecule type" value="Genomic_DNA"/>
</dbReference>
<evidence type="ECO:0000256" key="4">
    <source>
        <dbReference type="SAM" id="MobiDB-lite"/>
    </source>
</evidence>
<dbReference type="GO" id="GO:0005783">
    <property type="term" value="C:endoplasmic reticulum"/>
    <property type="evidence" value="ECO:0007669"/>
    <property type="project" value="TreeGrafter"/>
</dbReference>
<dbReference type="PROSITE" id="PS00018">
    <property type="entry name" value="EF_HAND_1"/>
    <property type="match status" value="2"/>
</dbReference>
<dbReference type="InterPro" id="IPR018247">
    <property type="entry name" value="EF_Hand_1_Ca_BS"/>
</dbReference>
<evidence type="ECO:0000256" key="1">
    <source>
        <dbReference type="ARBA" id="ARBA00022723"/>
    </source>
</evidence>
<reference evidence="6 7" key="1">
    <citation type="submission" date="2014-03" db="EMBL/GenBank/DDBJ databases">
        <title>Draft genome of the hookworm Oesophagostomum dentatum.</title>
        <authorList>
            <person name="Mitreva M."/>
        </authorList>
    </citation>
    <scope>NUCLEOTIDE SEQUENCE [LARGE SCALE GENOMIC DNA]</scope>
    <source>
        <strain evidence="6 7">OD-Hann</strain>
    </source>
</reference>
<evidence type="ECO:0000313" key="6">
    <source>
        <dbReference type="EMBL" id="KHJ83693.1"/>
    </source>
</evidence>
<dbReference type="Proteomes" id="UP000053660">
    <property type="component" value="Unassembled WGS sequence"/>
</dbReference>
<name>A0A0B1SEH9_OESDE</name>
<feature type="region of interest" description="Disordered" evidence="4">
    <location>
        <begin position="1"/>
        <end position="40"/>
    </location>
</feature>
<dbReference type="InterPro" id="IPR002048">
    <property type="entry name" value="EF_hand_dom"/>
</dbReference>
<dbReference type="PANTHER" id="PTHR10827:SF98">
    <property type="entry name" value="45 KDA CALCIUM-BINDING PROTEIN"/>
    <property type="match status" value="1"/>
</dbReference>
<sequence>KIDVNGDGSVTREEFAAPHPAERKSDADKKSEQRKKEREIEFDKHVDTDGDGVASLNELFEYIDPRNAKSLAAEAKDLMDSIDSNGDHRLSLDELLAHIGPLGNVHTVMQ</sequence>
<dbReference type="PROSITE" id="PS50222">
    <property type="entry name" value="EF_HAND_2"/>
    <property type="match status" value="1"/>
</dbReference>
<accession>A0A0B1SEH9</accession>
<keyword evidence="2" id="KW-0677">Repeat</keyword>
<proteinExistence type="predicted"/>
<evidence type="ECO:0000259" key="5">
    <source>
        <dbReference type="PROSITE" id="PS50222"/>
    </source>
</evidence>
<dbReference type="AlphaFoldDB" id="A0A0B1SEH9"/>
<dbReference type="SUPFAM" id="SSF47473">
    <property type="entry name" value="EF-hand"/>
    <property type="match status" value="1"/>
</dbReference>
<evidence type="ECO:0000313" key="7">
    <source>
        <dbReference type="Proteomes" id="UP000053660"/>
    </source>
</evidence>
<dbReference type="GO" id="GO:0017156">
    <property type="term" value="P:calcium-ion regulated exocytosis"/>
    <property type="evidence" value="ECO:0007669"/>
    <property type="project" value="TreeGrafter"/>
</dbReference>
<feature type="non-terminal residue" evidence="6">
    <location>
        <position position="1"/>
    </location>
</feature>
<dbReference type="InterPro" id="IPR011992">
    <property type="entry name" value="EF-hand-dom_pair"/>
</dbReference>
<protein>
    <recommendedName>
        <fullName evidence="5">EF-hand domain-containing protein</fullName>
    </recommendedName>
</protein>
<keyword evidence="3" id="KW-0106">Calcium</keyword>
<dbReference type="Gene3D" id="1.10.238.10">
    <property type="entry name" value="EF-hand"/>
    <property type="match status" value="1"/>
</dbReference>
<keyword evidence="7" id="KW-1185">Reference proteome</keyword>
<dbReference type="Pfam" id="PF13202">
    <property type="entry name" value="EF-hand_5"/>
    <property type="match status" value="1"/>
</dbReference>
<dbReference type="OrthoDB" id="9978834at2759"/>
<keyword evidence="1" id="KW-0479">Metal-binding</keyword>
<evidence type="ECO:0000256" key="3">
    <source>
        <dbReference type="ARBA" id="ARBA00022837"/>
    </source>
</evidence>
<feature type="domain" description="EF-hand" evidence="5">
    <location>
        <begin position="70"/>
        <end position="105"/>
    </location>
</feature>
<gene>
    <name evidence="6" type="ORF">OESDEN_16606</name>
</gene>